<dbReference type="RefSeq" id="XP_067917505.1">
    <property type="nucleotide sequence ID" value="XM_068070519.1"/>
</dbReference>
<protein>
    <submittedName>
        <fullName evidence="1">Uncharacterized protein</fullName>
    </submittedName>
</protein>
<dbReference type="Proteomes" id="UP000221165">
    <property type="component" value="Unassembled WGS sequence"/>
</dbReference>
<evidence type="ECO:0000313" key="1">
    <source>
        <dbReference type="EMBL" id="PHJ15773.1"/>
    </source>
</evidence>
<dbReference type="EMBL" id="MIGC01007360">
    <property type="protein sequence ID" value="PHJ15773.1"/>
    <property type="molecule type" value="Genomic_DNA"/>
</dbReference>
<dbReference type="VEuPathDB" id="ToxoDB:CSUI_010415"/>
<dbReference type="GeneID" id="94433730"/>
<sequence>ETWESNSFTETNKKLSSPQCEPLLFYRRSSSLSLFFLQHKSS</sequence>
<name>A0A2C6KHA3_9APIC</name>
<feature type="non-terminal residue" evidence="1">
    <location>
        <position position="1"/>
    </location>
</feature>
<proteinExistence type="predicted"/>
<accession>A0A2C6KHA3</accession>
<comment type="caution">
    <text evidence="1">The sequence shown here is derived from an EMBL/GenBank/DDBJ whole genome shotgun (WGS) entry which is preliminary data.</text>
</comment>
<gene>
    <name evidence="1" type="ORF">CSUI_010415</name>
</gene>
<evidence type="ECO:0000313" key="2">
    <source>
        <dbReference type="Proteomes" id="UP000221165"/>
    </source>
</evidence>
<keyword evidence="2" id="KW-1185">Reference proteome</keyword>
<organism evidence="1 2">
    <name type="scientific">Cystoisospora suis</name>
    <dbReference type="NCBI Taxonomy" id="483139"/>
    <lineage>
        <taxon>Eukaryota</taxon>
        <taxon>Sar</taxon>
        <taxon>Alveolata</taxon>
        <taxon>Apicomplexa</taxon>
        <taxon>Conoidasida</taxon>
        <taxon>Coccidia</taxon>
        <taxon>Eucoccidiorida</taxon>
        <taxon>Eimeriorina</taxon>
        <taxon>Sarcocystidae</taxon>
        <taxon>Cystoisospora</taxon>
    </lineage>
</organism>
<reference evidence="1 2" key="1">
    <citation type="journal article" date="2017" name="Int. J. Parasitol.">
        <title>The genome of the protozoan parasite Cystoisospora suis and a reverse vaccinology approach to identify vaccine candidates.</title>
        <authorList>
            <person name="Palmieri N."/>
            <person name="Shrestha A."/>
            <person name="Ruttkowski B."/>
            <person name="Beck T."/>
            <person name="Vogl C."/>
            <person name="Tomley F."/>
            <person name="Blake D.P."/>
            <person name="Joachim A."/>
        </authorList>
    </citation>
    <scope>NUCLEOTIDE SEQUENCE [LARGE SCALE GENOMIC DNA]</scope>
    <source>
        <strain evidence="1 2">Wien I</strain>
    </source>
</reference>
<dbReference type="AlphaFoldDB" id="A0A2C6KHA3"/>
<feature type="non-terminal residue" evidence="1">
    <location>
        <position position="42"/>
    </location>
</feature>